<sequence length="408" mass="44854">MRGMTNTLTIGERVAWYRRRRGMSQDVLAGLVGRTVDWLSKVENDRIELDRLSVIKNLADALDVALGDLIAEPSLMEWVADSGTKTIPRLSAALMDYRLITPVSSPSPIAEMPSLVSLAQEVDELWQAYQASRFGYVTTLLPETLSRCQTAVEAYDSDDQVQARRLLAFTYQLAATQMTKIGEVELAWIAADRGLAAARITGDPVAIGSLLRSVAHALLAAGRFREAMQLIQDTASYLDPHLSDPSPELLAVHGTLFLTGSMAAARANDTDTTRTFLKAADESAQRIGQDANHVWTAFGPTNVAIHRVATAGELGNVQVAMDLGPRIDTSALPMERRVRHALEVARAYSSWNRTDDALSTLLAAERIGPEQVRYHFLSRQLVLTWIKRQKGRPSSTLADLAHRLKVLD</sequence>
<organism evidence="2 3">
    <name type="scientific">Luedemannella flava</name>
    <dbReference type="NCBI Taxonomy" id="349316"/>
    <lineage>
        <taxon>Bacteria</taxon>
        <taxon>Bacillati</taxon>
        <taxon>Actinomycetota</taxon>
        <taxon>Actinomycetes</taxon>
        <taxon>Micromonosporales</taxon>
        <taxon>Micromonosporaceae</taxon>
        <taxon>Luedemannella</taxon>
    </lineage>
</organism>
<protein>
    <submittedName>
        <fullName evidence="2">Helix-turn-helix transcriptional regulator</fullName>
    </submittedName>
</protein>
<feature type="domain" description="HTH cro/C1-type" evidence="1">
    <location>
        <begin position="17"/>
        <end position="69"/>
    </location>
</feature>
<dbReference type="Proteomes" id="UP001500218">
    <property type="component" value="Unassembled WGS sequence"/>
</dbReference>
<name>A0ABN2M5V6_9ACTN</name>
<dbReference type="Gene3D" id="1.10.260.40">
    <property type="entry name" value="lambda repressor-like DNA-binding domains"/>
    <property type="match status" value="1"/>
</dbReference>
<dbReference type="SMART" id="SM00530">
    <property type="entry name" value="HTH_XRE"/>
    <property type="match status" value="1"/>
</dbReference>
<gene>
    <name evidence="2" type="ORF">GCM10009682_35380</name>
</gene>
<evidence type="ECO:0000313" key="3">
    <source>
        <dbReference type="Proteomes" id="UP001500218"/>
    </source>
</evidence>
<accession>A0ABN2M5V6</accession>
<dbReference type="EMBL" id="BAAALT010000104">
    <property type="protein sequence ID" value="GAA1810701.1"/>
    <property type="molecule type" value="Genomic_DNA"/>
</dbReference>
<dbReference type="PROSITE" id="PS50943">
    <property type="entry name" value="HTH_CROC1"/>
    <property type="match status" value="1"/>
</dbReference>
<evidence type="ECO:0000259" key="1">
    <source>
        <dbReference type="PROSITE" id="PS50943"/>
    </source>
</evidence>
<dbReference type="InterPro" id="IPR001387">
    <property type="entry name" value="Cro/C1-type_HTH"/>
</dbReference>
<evidence type="ECO:0000313" key="2">
    <source>
        <dbReference type="EMBL" id="GAA1810701.1"/>
    </source>
</evidence>
<dbReference type="InterPro" id="IPR010982">
    <property type="entry name" value="Lambda_DNA-bd_dom_sf"/>
</dbReference>
<reference evidence="2 3" key="1">
    <citation type="journal article" date="2019" name="Int. J. Syst. Evol. Microbiol.">
        <title>The Global Catalogue of Microorganisms (GCM) 10K type strain sequencing project: providing services to taxonomists for standard genome sequencing and annotation.</title>
        <authorList>
            <consortium name="The Broad Institute Genomics Platform"/>
            <consortium name="The Broad Institute Genome Sequencing Center for Infectious Disease"/>
            <person name="Wu L."/>
            <person name="Ma J."/>
        </authorList>
    </citation>
    <scope>NUCLEOTIDE SEQUENCE [LARGE SCALE GENOMIC DNA]</scope>
    <source>
        <strain evidence="2 3">JCM 13250</strain>
    </source>
</reference>
<comment type="caution">
    <text evidence="2">The sequence shown here is derived from an EMBL/GenBank/DDBJ whole genome shotgun (WGS) entry which is preliminary data.</text>
</comment>
<keyword evidence="3" id="KW-1185">Reference proteome</keyword>
<dbReference type="CDD" id="cd00093">
    <property type="entry name" value="HTH_XRE"/>
    <property type="match status" value="1"/>
</dbReference>
<proteinExistence type="predicted"/>
<dbReference type="RefSeq" id="WP_344132891.1">
    <property type="nucleotide sequence ID" value="NZ_BAAALT010000104.1"/>
</dbReference>
<dbReference type="SUPFAM" id="SSF47413">
    <property type="entry name" value="lambda repressor-like DNA-binding domains"/>
    <property type="match status" value="1"/>
</dbReference>
<dbReference type="Pfam" id="PF13560">
    <property type="entry name" value="HTH_31"/>
    <property type="match status" value="1"/>
</dbReference>